<dbReference type="InterPro" id="IPR029044">
    <property type="entry name" value="Nucleotide-diphossugar_trans"/>
</dbReference>
<dbReference type="EMBL" id="JACHOB010000002">
    <property type="protein sequence ID" value="MBB4658955.1"/>
    <property type="molecule type" value="Genomic_DNA"/>
</dbReference>
<dbReference type="InterPro" id="IPR050256">
    <property type="entry name" value="Glycosyltransferase_2"/>
</dbReference>
<dbReference type="PANTHER" id="PTHR48090">
    <property type="entry name" value="UNDECAPRENYL-PHOSPHATE 4-DEOXY-4-FORMAMIDO-L-ARABINOSE TRANSFERASE-RELATED"/>
    <property type="match status" value="1"/>
</dbReference>
<comment type="similarity">
    <text evidence="2">Belongs to the glycosyltransferase 2 family.</text>
</comment>
<evidence type="ECO:0000256" key="2">
    <source>
        <dbReference type="ARBA" id="ARBA00006739"/>
    </source>
</evidence>
<name>A0A840I3Q0_9PROT</name>
<proteinExistence type="inferred from homology"/>
<dbReference type="Pfam" id="PF00535">
    <property type="entry name" value="Glycos_transf_2"/>
    <property type="match status" value="1"/>
</dbReference>
<dbReference type="GO" id="GO:0016757">
    <property type="term" value="F:glycosyltransferase activity"/>
    <property type="evidence" value="ECO:0007669"/>
    <property type="project" value="UniProtKB-KW"/>
</dbReference>
<reference evidence="7 8" key="1">
    <citation type="submission" date="2020-08" db="EMBL/GenBank/DDBJ databases">
        <title>Genomic Encyclopedia of Type Strains, Phase IV (KMG-IV): sequencing the most valuable type-strain genomes for metagenomic binning, comparative biology and taxonomic classification.</title>
        <authorList>
            <person name="Goeker M."/>
        </authorList>
    </citation>
    <scope>NUCLEOTIDE SEQUENCE [LARGE SCALE GENOMIC DNA]</scope>
    <source>
        <strain evidence="7 8">DSM 102850</strain>
    </source>
</reference>
<dbReference type="CDD" id="cd00761">
    <property type="entry name" value="Glyco_tranf_GTA_type"/>
    <property type="match status" value="1"/>
</dbReference>
<dbReference type="Gene3D" id="3.90.550.10">
    <property type="entry name" value="Spore Coat Polysaccharide Biosynthesis Protein SpsA, Chain A"/>
    <property type="match status" value="1"/>
</dbReference>
<keyword evidence="8" id="KW-1185">Reference proteome</keyword>
<evidence type="ECO:0000256" key="1">
    <source>
        <dbReference type="ARBA" id="ARBA00001946"/>
    </source>
</evidence>
<accession>A0A840I3Q0</accession>
<evidence type="ECO:0000256" key="3">
    <source>
        <dbReference type="ARBA" id="ARBA00022676"/>
    </source>
</evidence>
<feature type="domain" description="Glycosyltransferase 2-like" evidence="6">
    <location>
        <begin position="11"/>
        <end position="166"/>
    </location>
</feature>
<evidence type="ECO:0000256" key="4">
    <source>
        <dbReference type="ARBA" id="ARBA00022679"/>
    </source>
</evidence>
<evidence type="ECO:0000256" key="5">
    <source>
        <dbReference type="ARBA" id="ARBA00022842"/>
    </source>
</evidence>
<organism evidence="7 8">
    <name type="scientific">Parvularcula dongshanensis</name>
    <dbReference type="NCBI Taxonomy" id="1173995"/>
    <lineage>
        <taxon>Bacteria</taxon>
        <taxon>Pseudomonadati</taxon>
        <taxon>Pseudomonadota</taxon>
        <taxon>Alphaproteobacteria</taxon>
        <taxon>Parvularculales</taxon>
        <taxon>Parvularculaceae</taxon>
        <taxon>Parvularcula</taxon>
    </lineage>
</organism>
<dbReference type="InterPro" id="IPR001173">
    <property type="entry name" value="Glyco_trans_2-like"/>
</dbReference>
<dbReference type="SUPFAM" id="SSF53448">
    <property type="entry name" value="Nucleotide-diphospho-sugar transferases"/>
    <property type="match status" value="1"/>
</dbReference>
<evidence type="ECO:0000313" key="7">
    <source>
        <dbReference type="EMBL" id="MBB4658955.1"/>
    </source>
</evidence>
<evidence type="ECO:0000259" key="6">
    <source>
        <dbReference type="Pfam" id="PF00535"/>
    </source>
</evidence>
<keyword evidence="4 7" id="KW-0808">Transferase</keyword>
<protein>
    <submittedName>
        <fullName evidence="7">Glycosyltransferase involved in cell wall biosynthesis</fullName>
    </submittedName>
</protein>
<gene>
    <name evidence="7" type="ORF">GGQ59_001469</name>
</gene>
<dbReference type="AlphaFoldDB" id="A0A840I3Q0"/>
<comment type="cofactor">
    <cofactor evidence="1">
        <name>Mg(2+)</name>
        <dbReference type="ChEBI" id="CHEBI:18420"/>
    </cofactor>
</comment>
<keyword evidence="3" id="KW-0328">Glycosyltransferase</keyword>
<dbReference type="Proteomes" id="UP000563524">
    <property type="component" value="Unassembled WGS sequence"/>
</dbReference>
<dbReference type="RefSeq" id="WP_183817125.1">
    <property type="nucleotide sequence ID" value="NZ_JACHOB010000002.1"/>
</dbReference>
<dbReference type="PANTHER" id="PTHR48090:SF10">
    <property type="entry name" value="GLUCOSYL-3-PHOSPHOGLYCERATE SYNTHASE"/>
    <property type="match status" value="1"/>
</dbReference>
<sequence>MTSASEPVDVSIIFRSLNEERWLGAALDACRRQKTDGLIVETILVDSGSIDRTVDIAEANGVEVVTIPQHRFTFGRSLNWGCEAARGRIFVFISSHCIPTHDRWLANLIAPLREGHAAYVYGRQVGHDTTKFSEKQIFAKYFPEQSQVPQDGFFCNNANAAILKEIWENHRFDEQCTGLEDMVLAKHLTTIGYEVGYVAEAPVYHIHDETLRQTRNRYYREALTLRDIMPNIHVGRRDSLRYFAAGVWHDWIEARREKRLLNELLSTVKFRAAQFWGTYKGHNENRRLSRAEQEAYYYPRVATGERAASTAQLDAGRIEVQS</sequence>
<comment type="caution">
    <text evidence="7">The sequence shown here is derived from an EMBL/GenBank/DDBJ whole genome shotgun (WGS) entry which is preliminary data.</text>
</comment>
<evidence type="ECO:0000313" key="8">
    <source>
        <dbReference type="Proteomes" id="UP000563524"/>
    </source>
</evidence>
<keyword evidence="5" id="KW-0460">Magnesium</keyword>